<accession>A0A9P8V507</accession>
<keyword evidence="1" id="KW-0732">Signal</keyword>
<evidence type="ECO:0008006" key="4">
    <source>
        <dbReference type="Google" id="ProtNLM"/>
    </source>
</evidence>
<sequence length="199" mass="21990">MLPSLALLSFSAAVALAAVVPDENGWYIRRAEDMYLEDLPIVDLEVTDERFEGMTFTGTAESIYHEMKDLKPELFENETTTLDLENALGKRQSLNCNWYNGINDRVPQWNNCIDGLTYLMNLGTSWCGVNASPACARVSCSHSCGIFLCNKLGHHLQVHCGDIPRDVNAIGSNCMDGVGRFSGARDFSSHFIGVRSQSC</sequence>
<feature type="chain" id="PRO_5040477018" description="C2H2-type domain-containing protein" evidence="1">
    <location>
        <begin position="18"/>
        <end position="199"/>
    </location>
</feature>
<dbReference type="OrthoDB" id="3552888at2759"/>
<comment type="caution">
    <text evidence="2">The sequence shown here is derived from an EMBL/GenBank/DDBJ whole genome shotgun (WGS) entry which is preliminary data.</text>
</comment>
<evidence type="ECO:0000313" key="2">
    <source>
        <dbReference type="EMBL" id="KAH6676074.1"/>
    </source>
</evidence>
<protein>
    <recommendedName>
        <fullName evidence="4">C2H2-type domain-containing protein</fullName>
    </recommendedName>
</protein>
<organism evidence="2 3">
    <name type="scientific">Plectosphaerella plurivora</name>
    <dbReference type="NCBI Taxonomy" id="936078"/>
    <lineage>
        <taxon>Eukaryota</taxon>
        <taxon>Fungi</taxon>
        <taxon>Dikarya</taxon>
        <taxon>Ascomycota</taxon>
        <taxon>Pezizomycotina</taxon>
        <taxon>Sordariomycetes</taxon>
        <taxon>Hypocreomycetidae</taxon>
        <taxon>Glomerellales</taxon>
        <taxon>Plectosphaerellaceae</taxon>
        <taxon>Plectosphaerella</taxon>
    </lineage>
</organism>
<feature type="signal peptide" evidence="1">
    <location>
        <begin position="1"/>
        <end position="17"/>
    </location>
</feature>
<evidence type="ECO:0000256" key="1">
    <source>
        <dbReference type="SAM" id="SignalP"/>
    </source>
</evidence>
<gene>
    <name evidence="2" type="ORF">F5X68DRAFT_235277</name>
</gene>
<proteinExistence type="predicted"/>
<evidence type="ECO:0000313" key="3">
    <source>
        <dbReference type="Proteomes" id="UP000770015"/>
    </source>
</evidence>
<dbReference type="EMBL" id="JAGSXJ010000024">
    <property type="protein sequence ID" value="KAH6676074.1"/>
    <property type="molecule type" value="Genomic_DNA"/>
</dbReference>
<name>A0A9P8V507_9PEZI</name>
<keyword evidence="3" id="KW-1185">Reference proteome</keyword>
<dbReference type="AlphaFoldDB" id="A0A9P8V507"/>
<dbReference type="Proteomes" id="UP000770015">
    <property type="component" value="Unassembled WGS sequence"/>
</dbReference>
<reference evidence="2" key="1">
    <citation type="journal article" date="2021" name="Nat. Commun.">
        <title>Genetic determinants of endophytism in the Arabidopsis root mycobiome.</title>
        <authorList>
            <person name="Mesny F."/>
            <person name="Miyauchi S."/>
            <person name="Thiergart T."/>
            <person name="Pickel B."/>
            <person name="Atanasova L."/>
            <person name="Karlsson M."/>
            <person name="Huettel B."/>
            <person name="Barry K.W."/>
            <person name="Haridas S."/>
            <person name="Chen C."/>
            <person name="Bauer D."/>
            <person name="Andreopoulos W."/>
            <person name="Pangilinan J."/>
            <person name="LaButti K."/>
            <person name="Riley R."/>
            <person name="Lipzen A."/>
            <person name="Clum A."/>
            <person name="Drula E."/>
            <person name="Henrissat B."/>
            <person name="Kohler A."/>
            <person name="Grigoriev I.V."/>
            <person name="Martin F.M."/>
            <person name="Hacquard S."/>
        </authorList>
    </citation>
    <scope>NUCLEOTIDE SEQUENCE</scope>
    <source>
        <strain evidence="2">MPI-SDFR-AT-0117</strain>
    </source>
</reference>